<dbReference type="Proteomes" id="UP001165488">
    <property type="component" value="Unassembled WGS sequence"/>
</dbReference>
<keyword evidence="2" id="KW-1185">Reference proteome</keyword>
<protein>
    <submittedName>
        <fullName evidence="1">Uncharacterized protein</fullName>
    </submittedName>
</protein>
<accession>A0ABS9URV5</accession>
<gene>
    <name evidence="1" type="ORF">MM236_15120</name>
</gene>
<dbReference type="RefSeq" id="WP_241275828.1">
    <property type="nucleotide sequence ID" value="NZ_JAKZGS010000014.1"/>
</dbReference>
<proteinExistence type="predicted"/>
<reference evidence="1" key="1">
    <citation type="submission" date="2022-03" db="EMBL/GenBank/DDBJ databases">
        <title>De novo assembled genomes of Belliella spp. (Cyclobacteriaceae) strains.</title>
        <authorList>
            <person name="Szabo A."/>
            <person name="Korponai K."/>
            <person name="Felfoldi T."/>
        </authorList>
    </citation>
    <scope>NUCLEOTIDE SEQUENCE</scope>
    <source>
        <strain evidence="1">DSM 107340</strain>
    </source>
</reference>
<evidence type="ECO:0000313" key="2">
    <source>
        <dbReference type="Proteomes" id="UP001165488"/>
    </source>
</evidence>
<sequence>MKQLTLNISENKYKTFLEFIRTLDYVKVEEIDEEALDELKVSLSEVKLIREGKLPKQKAKDFLNEL</sequence>
<organism evidence="1 2">
    <name type="scientific">Belliella calami</name>
    <dbReference type="NCBI Taxonomy" id="2923436"/>
    <lineage>
        <taxon>Bacteria</taxon>
        <taxon>Pseudomonadati</taxon>
        <taxon>Bacteroidota</taxon>
        <taxon>Cytophagia</taxon>
        <taxon>Cytophagales</taxon>
        <taxon>Cyclobacteriaceae</taxon>
        <taxon>Belliella</taxon>
    </lineage>
</organism>
<comment type="caution">
    <text evidence="1">The sequence shown here is derived from an EMBL/GenBank/DDBJ whole genome shotgun (WGS) entry which is preliminary data.</text>
</comment>
<dbReference type="EMBL" id="JAKZGS010000014">
    <property type="protein sequence ID" value="MCH7399331.1"/>
    <property type="molecule type" value="Genomic_DNA"/>
</dbReference>
<evidence type="ECO:0000313" key="1">
    <source>
        <dbReference type="EMBL" id="MCH7399331.1"/>
    </source>
</evidence>
<name>A0ABS9URV5_9BACT</name>